<evidence type="ECO:0000313" key="2">
    <source>
        <dbReference type="Proteomes" id="UP000198384"/>
    </source>
</evidence>
<organism evidence="1 2">
    <name type="scientific">Lutibacter agarilyticus</name>
    <dbReference type="NCBI Taxonomy" id="1109740"/>
    <lineage>
        <taxon>Bacteria</taxon>
        <taxon>Pseudomonadati</taxon>
        <taxon>Bacteroidota</taxon>
        <taxon>Flavobacteriia</taxon>
        <taxon>Flavobacteriales</taxon>
        <taxon>Flavobacteriaceae</taxon>
        <taxon>Lutibacter</taxon>
    </lineage>
</organism>
<keyword evidence="2" id="KW-1185">Reference proteome</keyword>
<dbReference type="AlphaFoldDB" id="A0A238VHP8"/>
<reference evidence="1 2" key="1">
    <citation type="submission" date="2017-06" db="EMBL/GenBank/DDBJ databases">
        <authorList>
            <person name="Kim H.J."/>
            <person name="Triplett B.A."/>
        </authorList>
    </citation>
    <scope>NUCLEOTIDE SEQUENCE [LARGE SCALE GENOMIC DNA]</scope>
    <source>
        <strain evidence="1 2">DSM 29150</strain>
    </source>
</reference>
<sequence length="29" mass="3537">MIHIYLNLRTTYQNQNDIGHLQIFFIDSQ</sequence>
<protein>
    <submittedName>
        <fullName evidence="1">Uncharacterized protein</fullName>
    </submittedName>
</protein>
<dbReference type="EMBL" id="FZNT01000001">
    <property type="protein sequence ID" value="SNR33920.1"/>
    <property type="molecule type" value="Genomic_DNA"/>
</dbReference>
<accession>A0A238VHP8</accession>
<gene>
    <name evidence="1" type="ORF">SAMN06265371_101463</name>
</gene>
<evidence type="ECO:0000313" key="1">
    <source>
        <dbReference type="EMBL" id="SNR33920.1"/>
    </source>
</evidence>
<proteinExistence type="predicted"/>
<name>A0A238VHP8_9FLAO</name>
<dbReference type="Proteomes" id="UP000198384">
    <property type="component" value="Unassembled WGS sequence"/>
</dbReference>